<feature type="compositionally biased region" description="Polar residues" evidence="1">
    <location>
        <begin position="538"/>
        <end position="551"/>
    </location>
</feature>
<organism evidence="2">
    <name type="scientific">Magallana gigas</name>
    <name type="common">Pacific oyster</name>
    <name type="synonym">Crassostrea gigas</name>
    <dbReference type="NCBI Taxonomy" id="29159"/>
    <lineage>
        <taxon>Eukaryota</taxon>
        <taxon>Metazoa</taxon>
        <taxon>Spiralia</taxon>
        <taxon>Lophotrochozoa</taxon>
        <taxon>Mollusca</taxon>
        <taxon>Bivalvia</taxon>
        <taxon>Autobranchia</taxon>
        <taxon>Pteriomorphia</taxon>
        <taxon>Ostreida</taxon>
        <taxon>Ostreoidea</taxon>
        <taxon>Ostreidae</taxon>
        <taxon>Magallana</taxon>
    </lineage>
</organism>
<feature type="compositionally biased region" description="Polar residues" evidence="1">
    <location>
        <begin position="1639"/>
        <end position="1648"/>
    </location>
</feature>
<feature type="compositionally biased region" description="Basic and acidic residues" evidence="1">
    <location>
        <begin position="1649"/>
        <end position="1661"/>
    </location>
</feature>
<reference evidence="2" key="1">
    <citation type="journal article" date="2012" name="Nature">
        <title>The oyster genome reveals stress adaptation and complexity of shell formation.</title>
        <authorList>
            <person name="Zhang G."/>
            <person name="Fang X."/>
            <person name="Guo X."/>
            <person name="Li L."/>
            <person name="Luo R."/>
            <person name="Xu F."/>
            <person name="Yang P."/>
            <person name="Zhang L."/>
            <person name="Wang X."/>
            <person name="Qi H."/>
            <person name="Xiong Z."/>
            <person name="Que H."/>
            <person name="Xie Y."/>
            <person name="Holland P.W."/>
            <person name="Paps J."/>
            <person name="Zhu Y."/>
            <person name="Wu F."/>
            <person name="Chen Y."/>
            <person name="Wang J."/>
            <person name="Peng C."/>
            <person name="Meng J."/>
            <person name="Yang L."/>
            <person name="Liu J."/>
            <person name="Wen B."/>
            <person name="Zhang N."/>
            <person name="Huang Z."/>
            <person name="Zhu Q."/>
            <person name="Feng Y."/>
            <person name="Mount A."/>
            <person name="Hedgecock D."/>
            <person name="Xu Z."/>
            <person name="Liu Y."/>
            <person name="Domazet-Loso T."/>
            <person name="Du Y."/>
            <person name="Sun X."/>
            <person name="Zhang S."/>
            <person name="Liu B."/>
            <person name="Cheng P."/>
            <person name="Jiang X."/>
            <person name="Li J."/>
            <person name="Fan D."/>
            <person name="Wang W."/>
            <person name="Fu W."/>
            <person name="Wang T."/>
            <person name="Wang B."/>
            <person name="Zhang J."/>
            <person name="Peng Z."/>
            <person name="Li Y."/>
            <person name="Li N."/>
            <person name="Wang J."/>
            <person name="Chen M."/>
            <person name="He Y."/>
            <person name="Tan F."/>
            <person name="Song X."/>
            <person name="Zheng Q."/>
            <person name="Huang R."/>
            <person name="Yang H."/>
            <person name="Du X."/>
            <person name="Chen L."/>
            <person name="Yang M."/>
            <person name="Gaffney P.M."/>
            <person name="Wang S."/>
            <person name="Luo L."/>
            <person name="She Z."/>
            <person name="Ming Y."/>
            <person name="Huang W."/>
            <person name="Zhang S."/>
            <person name="Huang B."/>
            <person name="Zhang Y."/>
            <person name="Qu T."/>
            <person name="Ni P."/>
            <person name="Miao G."/>
            <person name="Wang J."/>
            <person name="Wang Q."/>
            <person name="Steinberg C.E."/>
            <person name="Wang H."/>
            <person name="Li N."/>
            <person name="Qian L."/>
            <person name="Zhang G."/>
            <person name="Li Y."/>
            <person name="Yang H."/>
            <person name="Liu X."/>
            <person name="Wang J."/>
            <person name="Yin Y."/>
            <person name="Wang J."/>
        </authorList>
    </citation>
    <scope>NUCLEOTIDE SEQUENCE [LARGE SCALE GENOMIC DNA]</scope>
    <source>
        <strain evidence="2">05x7-T-G4-1.051#20</strain>
    </source>
</reference>
<feature type="compositionally biased region" description="Low complexity" evidence="1">
    <location>
        <begin position="1393"/>
        <end position="1402"/>
    </location>
</feature>
<feature type="compositionally biased region" description="Basic and acidic residues" evidence="1">
    <location>
        <begin position="1585"/>
        <end position="1613"/>
    </location>
</feature>
<dbReference type="EMBL" id="JH815750">
    <property type="protein sequence ID" value="EKC29779.1"/>
    <property type="molecule type" value="Genomic_DNA"/>
</dbReference>
<feature type="compositionally biased region" description="Polar residues" evidence="1">
    <location>
        <begin position="1365"/>
        <end position="1377"/>
    </location>
</feature>
<feature type="region of interest" description="Disordered" evidence="1">
    <location>
        <begin position="841"/>
        <end position="868"/>
    </location>
</feature>
<feature type="compositionally biased region" description="Low complexity" evidence="1">
    <location>
        <begin position="846"/>
        <end position="863"/>
    </location>
</feature>
<feature type="compositionally biased region" description="Low complexity" evidence="1">
    <location>
        <begin position="1421"/>
        <end position="1433"/>
    </location>
</feature>
<feature type="region of interest" description="Disordered" evidence="1">
    <location>
        <begin position="489"/>
        <end position="508"/>
    </location>
</feature>
<feature type="compositionally biased region" description="Low complexity" evidence="1">
    <location>
        <begin position="1017"/>
        <end position="1030"/>
    </location>
</feature>
<feature type="region of interest" description="Disordered" evidence="1">
    <location>
        <begin position="515"/>
        <end position="563"/>
    </location>
</feature>
<feature type="region of interest" description="Disordered" evidence="1">
    <location>
        <begin position="582"/>
        <end position="614"/>
    </location>
</feature>
<feature type="compositionally biased region" description="Basic and acidic residues" evidence="1">
    <location>
        <begin position="1672"/>
        <end position="1727"/>
    </location>
</feature>
<feature type="compositionally biased region" description="Basic and acidic residues" evidence="1">
    <location>
        <begin position="552"/>
        <end position="563"/>
    </location>
</feature>
<evidence type="ECO:0000256" key="1">
    <source>
        <dbReference type="SAM" id="MobiDB-lite"/>
    </source>
</evidence>
<feature type="compositionally biased region" description="Basic and acidic residues" evidence="1">
    <location>
        <begin position="1293"/>
        <end position="1306"/>
    </location>
</feature>
<feature type="compositionally biased region" description="Basic and acidic residues" evidence="1">
    <location>
        <begin position="988"/>
        <end position="1000"/>
    </location>
</feature>
<feature type="region of interest" description="Disordered" evidence="1">
    <location>
        <begin position="983"/>
        <end position="1074"/>
    </location>
</feature>
<gene>
    <name evidence="2" type="ORF">CGI_10015356</name>
</gene>
<feature type="compositionally biased region" description="Basic and acidic residues" evidence="1">
    <location>
        <begin position="1488"/>
        <end position="1513"/>
    </location>
</feature>
<feature type="compositionally biased region" description="Basic and acidic residues" evidence="1">
    <location>
        <begin position="492"/>
        <end position="508"/>
    </location>
</feature>
<feature type="compositionally biased region" description="Basic and acidic residues" evidence="1">
    <location>
        <begin position="1106"/>
        <end position="1133"/>
    </location>
</feature>
<feature type="compositionally biased region" description="Basic and acidic residues" evidence="1">
    <location>
        <begin position="1461"/>
        <end position="1474"/>
    </location>
</feature>
<feature type="compositionally biased region" description="Polar residues" evidence="1">
    <location>
        <begin position="1179"/>
        <end position="1188"/>
    </location>
</feature>
<sequence>MTTISNVYTENNTRYGTTENSTVTNGTETESQVTQIVQNKEINDSVKNHSEENQELNDKKEPIYSSAREIAKKNLYTLVKIRLLGHLLQRLPIEKRQSIFIDALKKVSISGNEKSGQNGIAKAFSMQHRQFDDSSENGSGSQESTEKDTDKSTENVLPSDKNQESFDQETELQLQVIKDQVSNDVKGLLKTVFPGVDSNLQSASQGHYTHTANHNQHYDSDFESKEANSKYVTPVFHNVINPAHEQSTHPVHVPTHSFVSRSPYSEDYPLKQERINDQLFPGTTVLPPPTTPFTIYQGPSLEVDPFKETLNLQPVTLKDYSSELPSSVTFLGDKRSKPDAKDKEENSELFGLSNSYVNDYTTQSKNAHIVENDLSNSSEEKFVDNNNYHTTSNLLNMNAYPSSDVKDYYEDNFLTSDKTNVEEAVQMIYNLFNDYDDHAFDYENEKLNLDVELHLTTTLPPLDATQDYTIRATDSSFTANPFTTAENLSTAAEDKDGNNRGESVEDVTTLKHDITYAPHNGSGEIHSMVQKKTKSHKNGNYSPNSDNTSSQELKESKIESRDNHFHVVEDYESKVTTQMYNTVNNDPDSSSSSEEMASSNVIRRYQSHNRKTKSAEVVKDNENNKQFSSEMEATLPPKIEKNLFPLSSYDANKKTSEYEKTIINDKSIYHSLQQHASDSKDSWSSEESTLYNLLEKPFFSHSKYEINKKDTLGDERKFGFDSEEEYGRDGGDGSKEDSYEFGLQKKHNIQHKLSLLNELTTSGSPDVHVGKSVLHVSIGNSVSKDDSEEKLSAFGQSNDVSSQEKGINHVSEIVYESKTPKEITNSASHVRNALFPLQDKNDMFKESVSSSESEGSYSAAQEENSSPLENLIGVEKRNGHHSSDESRPSMQIDEYEMKQLLGELDWNLNKIVKDATTFKDVHTSKDASSSKELGIDGDSLYKHKFVSSSQSTENLFDSLLKEENIIAIDNENTESVISGVRKTLGSDSNEKSNVHKDTYKTDSGSTNTVEKQQFQESGRNSDSSNSGSADSTKDSKQFNANVHHQSYNGEKIQTGNNNKSNRISDSQSRENDDSLEMYKIESNSLFNRIANSKDASSSSEEQTNAMKKDISESIEKFKYDKIEEDASNHKQEESSESQSTDNFEDLSVESISYNKDEGYSSSEHDSFDTESSSKKSDFEFTNNNSMSVESKEDASETNNHDSNSVDLDQDNKINEMDSSGMSQEELVDDSMDEGSISHQIVKHFDVDSSLTSLKSKSVSEDKSDKDSFSTEFKTHISLEENALSSDSSSEDYSILKDKSDSLLSKETEDDYNLPGDKSSSCEENCESLSTEQDLFDKTKSSENESSEQNIPINKDYLPKDKNSESEQVMTSTKVNSSEESEELFDKSSENESSEQNISINKEYLPQNKNSKSEQVMTSTKVNSSEESEQTQVSEENEDIKEQTGKIESNKKMYENEYASNNDDKENSDESRQESKAFATEENISYDSEQAKNENPKIPEEPTPSSDEKKEETKLQYIIEKVSGNEKRWQESGDVDDSEQANNAKPKTRSTETTESYSAEIPEEPTPSSDETNEETKLQYIVEKVSGNEERGQESGDVDKSENEQSHDYGKLIYEKSVFGANVDSDDSGNGSESIEETTQKIIESSENGNDYKSEEHDKLIIEKIQTNNGNSKENKNKQSHEVLYEDPKSNENPEQNHESIEKNKNEYQEDNEQKKTPNCDEKTNEKNKNVDDDILTKEISNDNDLEKAVEIISNMFVFDFDGSNSKKHTDYVSGKRVNTDSGYGKVGRVKSLIQKLVHLKKLWWKTKYGSKISKSSSSSVYGSGGTSKLNMKLPTLKNNLYGRPSYGSRKLKISFGDSSNDYDESQAGLSRLSGILTKKPRTSVYGSRIGYDDSFYSRHGYLRNTDAHIFDSVDGFTNNDKDVIVHPVVTKSNY</sequence>
<feature type="compositionally biased region" description="Polar residues" evidence="1">
    <location>
        <begin position="1091"/>
        <end position="1105"/>
    </location>
</feature>
<feature type="compositionally biased region" description="Polar residues" evidence="1">
    <location>
        <begin position="794"/>
        <end position="805"/>
    </location>
</feature>
<feature type="compositionally biased region" description="Polar residues" evidence="1">
    <location>
        <begin position="1406"/>
        <end position="1420"/>
    </location>
</feature>
<feature type="region of interest" description="Disordered" evidence="1">
    <location>
        <begin position="1091"/>
        <end position="1234"/>
    </location>
</feature>
<name>K1QF80_MAGGI</name>
<feature type="compositionally biased region" description="Basic and acidic residues" evidence="1">
    <location>
        <begin position="1154"/>
        <end position="1178"/>
    </location>
</feature>
<dbReference type="InParanoid" id="K1QF80"/>
<feature type="region of interest" description="Disordered" evidence="1">
    <location>
        <begin position="1276"/>
        <end position="1727"/>
    </location>
</feature>
<feature type="compositionally biased region" description="Polar residues" evidence="1">
    <location>
        <begin position="1196"/>
        <end position="1206"/>
    </location>
</feature>
<feature type="region of interest" description="Disordered" evidence="1">
    <location>
        <begin position="129"/>
        <end position="168"/>
    </location>
</feature>
<accession>K1QF80</accession>
<feature type="compositionally biased region" description="Polar residues" evidence="1">
    <location>
        <begin position="1037"/>
        <end position="1066"/>
    </location>
</feature>
<feature type="compositionally biased region" description="Polar residues" evidence="1">
    <location>
        <begin position="1539"/>
        <end position="1556"/>
    </location>
</feature>
<feature type="compositionally biased region" description="Basic and acidic residues" evidence="1">
    <location>
        <begin position="144"/>
        <end position="153"/>
    </location>
</feature>
<feature type="compositionally biased region" description="Low complexity" evidence="1">
    <location>
        <begin position="1279"/>
        <end position="1292"/>
    </location>
</feature>
<feature type="compositionally biased region" description="Basic and acidic residues" evidence="1">
    <location>
        <begin position="1439"/>
        <end position="1454"/>
    </location>
</feature>
<feature type="compositionally biased region" description="Low complexity" evidence="1">
    <location>
        <begin position="589"/>
        <end position="599"/>
    </location>
</feature>
<proteinExistence type="predicted"/>
<dbReference type="HOGENOM" id="CLU_235133_0_0_1"/>
<evidence type="ECO:0000313" key="2">
    <source>
        <dbReference type="EMBL" id="EKC29779.1"/>
    </source>
</evidence>
<feature type="compositionally biased region" description="Polar residues" evidence="1">
    <location>
        <begin position="1001"/>
        <end position="1016"/>
    </location>
</feature>
<feature type="region of interest" description="Disordered" evidence="1">
    <location>
        <begin position="781"/>
        <end position="805"/>
    </location>
</feature>
<protein>
    <submittedName>
        <fullName evidence="2">Uncharacterized protein</fullName>
    </submittedName>
</protein>